<dbReference type="InterPro" id="IPR003439">
    <property type="entry name" value="ABC_transporter-like_ATP-bd"/>
</dbReference>
<dbReference type="AlphaFoldDB" id="A0A1F6P7N6"/>
<sequence length="228" mass="25388">MHMIKLTGVSKIYATGTPAVRNLNLHIGAGDFVSIVGQSGTGKTTLVKMLIAEEKPNKGTIEIGGWDITKINSSDIPYLRRQIGVVFQDYKLLPQRTVYENIAFALEVAGEKKHRIHQVVPQVLEIVNLSHKADSYPFQLSGGEQQRTAIARSLVHRPKIIVADEPTGNLDSINTEEVISILKKINEFGTTIILVTHNREVVNHLRRRVVTMHAGEIISDEHDGKYKL</sequence>
<reference evidence="12 13" key="1">
    <citation type="journal article" date="2016" name="Nat. Commun.">
        <title>Thousands of microbial genomes shed light on interconnected biogeochemical processes in an aquifer system.</title>
        <authorList>
            <person name="Anantharaman K."/>
            <person name="Brown C.T."/>
            <person name="Hug L.A."/>
            <person name="Sharon I."/>
            <person name="Castelle C.J."/>
            <person name="Probst A.J."/>
            <person name="Thomas B.C."/>
            <person name="Singh A."/>
            <person name="Wilkins M.J."/>
            <person name="Karaoz U."/>
            <person name="Brodie E.L."/>
            <person name="Williams K.H."/>
            <person name="Hubbard S.S."/>
            <person name="Banfield J.F."/>
        </authorList>
    </citation>
    <scope>NUCLEOTIDE SEQUENCE [LARGE SCALE GENOMIC DNA]</scope>
</reference>
<evidence type="ECO:0000259" key="11">
    <source>
        <dbReference type="PROSITE" id="PS50893"/>
    </source>
</evidence>
<dbReference type="SMART" id="SM00382">
    <property type="entry name" value="AAA"/>
    <property type="match status" value="1"/>
</dbReference>
<dbReference type="PROSITE" id="PS50893">
    <property type="entry name" value="ABC_TRANSPORTER_2"/>
    <property type="match status" value="1"/>
</dbReference>
<name>A0A1F6P7N6_9BACT</name>
<evidence type="ECO:0000313" key="13">
    <source>
        <dbReference type="Proteomes" id="UP000176634"/>
    </source>
</evidence>
<dbReference type="FunFam" id="3.40.50.300:FF:000056">
    <property type="entry name" value="Cell division ATP-binding protein FtsE"/>
    <property type="match status" value="1"/>
</dbReference>
<dbReference type="InterPro" id="IPR017911">
    <property type="entry name" value="MacB-like_ATP-bd"/>
</dbReference>
<evidence type="ECO:0000256" key="8">
    <source>
        <dbReference type="ARBA" id="ARBA00023136"/>
    </source>
</evidence>
<evidence type="ECO:0000256" key="1">
    <source>
        <dbReference type="ARBA" id="ARBA00005417"/>
    </source>
</evidence>
<organism evidence="12 13">
    <name type="scientific">Candidatus Magasanikbacteria bacterium RIFOXYD1_FULL_40_23</name>
    <dbReference type="NCBI Taxonomy" id="1798705"/>
    <lineage>
        <taxon>Bacteria</taxon>
        <taxon>Candidatus Magasanikiibacteriota</taxon>
    </lineage>
</organism>
<feature type="domain" description="ABC transporter" evidence="11">
    <location>
        <begin position="4"/>
        <end position="228"/>
    </location>
</feature>
<evidence type="ECO:0000256" key="6">
    <source>
        <dbReference type="ARBA" id="ARBA00022741"/>
    </source>
</evidence>
<evidence type="ECO:0000313" key="12">
    <source>
        <dbReference type="EMBL" id="OGH92060.1"/>
    </source>
</evidence>
<keyword evidence="6 10" id="KW-0547">Nucleotide-binding</keyword>
<evidence type="ECO:0000256" key="2">
    <source>
        <dbReference type="ARBA" id="ARBA00020019"/>
    </source>
</evidence>
<keyword evidence="5 10" id="KW-0132">Cell division</keyword>
<dbReference type="Gene3D" id="3.40.50.300">
    <property type="entry name" value="P-loop containing nucleotide triphosphate hydrolases"/>
    <property type="match status" value="1"/>
</dbReference>
<dbReference type="EMBL" id="MFRA01000008">
    <property type="protein sequence ID" value="OGH92060.1"/>
    <property type="molecule type" value="Genomic_DNA"/>
</dbReference>
<dbReference type="CDD" id="cd03255">
    <property type="entry name" value="ABC_MJ0796_LolCDE_FtsE"/>
    <property type="match status" value="1"/>
</dbReference>
<comment type="similarity">
    <text evidence="1 10">Belongs to the ABC transporter superfamily.</text>
</comment>
<dbReference type="PANTHER" id="PTHR24220:SF470">
    <property type="entry name" value="CELL DIVISION ATP-BINDING PROTEIN FTSE"/>
    <property type="match status" value="1"/>
</dbReference>
<dbReference type="InterPro" id="IPR027417">
    <property type="entry name" value="P-loop_NTPase"/>
</dbReference>
<evidence type="ECO:0000256" key="4">
    <source>
        <dbReference type="ARBA" id="ARBA00022475"/>
    </source>
</evidence>
<dbReference type="SUPFAM" id="SSF52540">
    <property type="entry name" value="P-loop containing nucleoside triphosphate hydrolases"/>
    <property type="match status" value="1"/>
</dbReference>
<dbReference type="STRING" id="1798705.A2563_00510"/>
<dbReference type="GO" id="GO:0022857">
    <property type="term" value="F:transmembrane transporter activity"/>
    <property type="evidence" value="ECO:0007669"/>
    <property type="project" value="TreeGrafter"/>
</dbReference>
<evidence type="ECO:0000256" key="7">
    <source>
        <dbReference type="ARBA" id="ARBA00022840"/>
    </source>
</evidence>
<dbReference type="InterPro" id="IPR003593">
    <property type="entry name" value="AAA+_ATPase"/>
</dbReference>
<dbReference type="Proteomes" id="UP000176634">
    <property type="component" value="Unassembled WGS sequence"/>
</dbReference>
<protein>
    <recommendedName>
        <fullName evidence="2 10">Cell division ATP-binding protein FtsE</fullName>
    </recommendedName>
</protein>
<keyword evidence="4 10" id="KW-1003">Cell membrane</keyword>
<gene>
    <name evidence="10" type="primary">ftsE</name>
    <name evidence="12" type="ORF">A2563_00510</name>
</gene>
<comment type="subunit">
    <text evidence="10">Homodimer. Forms a membrane-associated complex with FtsX.</text>
</comment>
<keyword evidence="7 10" id="KW-0067">ATP-binding</keyword>
<keyword evidence="8 10" id="KW-0472">Membrane</keyword>
<comment type="caution">
    <text evidence="12">The sequence shown here is derived from an EMBL/GenBank/DDBJ whole genome shotgun (WGS) entry which is preliminary data.</text>
</comment>
<keyword evidence="9 10" id="KW-0131">Cell cycle</keyword>
<dbReference type="GO" id="GO:0051301">
    <property type="term" value="P:cell division"/>
    <property type="evidence" value="ECO:0007669"/>
    <property type="project" value="UniProtKB-UniRule"/>
</dbReference>
<evidence type="ECO:0000256" key="9">
    <source>
        <dbReference type="ARBA" id="ARBA00023306"/>
    </source>
</evidence>
<dbReference type="PANTHER" id="PTHR24220">
    <property type="entry name" value="IMPORT ATP-BINDING PROTEIN"/>
    <property type="match status" value="1"/>
</dbReference>
<dbReference type="GO" id="GO:0005886">
    <property type="term" value="C:plasma membrane"/>
    <property type="evidence" value="ECO:0007669"/>
    <property type="project" value="UniProtKB-SubCell"/>
</dbReference>
<dbReference type="GO" id="GO:0005524">
    <property type="term" value="F:ATP binding"/>
    <property type="evidence" value="ECO:0007669"/>
    <property type="project" value="UniProtKB-UniRule"/>
</dbReference>
<dbReference type="GO" id="GO:0016887">
    <property type="term" value="F:ATP hydrolysis activity"/>
    <property type="evidence" value="ECO:0007669"/>
    <property type="project" value="InterPro"/>
</dbReference>
<evidence type="ECO:0000256" key="10">
    <source>
        <dbReference type="RuleBase" id="RU365094"/>
    </source>
</evidence>
<dbReference type="InterPro" id="IPR005286">
    <property type="entry name" value="Cell_div_FtsE"/>
</dbReference>
<dbReference type="Pfam" id="PF00005">
    <property type="entry name" value="ABC_tran"/>
    <property type="match status" value="1"/>
</dbReference>
<dbReference type="InterPro" id="IPR015854">
    <property type="entry name" value="ABC_transpr_LolD-like"/>
</dbReference>
<accession>A0A1F6P7N6</accession>
<evidence type="ECO:0000256" key="3">
    <source>
        <dbReference type="ARBA" id="ARBA00022448"/>
    </source>
</evidence>
<proteinExistence type="inferred from homology"/>
<evidence type="ECO:0000256" key="5">
    <source>
        <dbReference type="ARBA" id="ARBA00022618"/>
    </source>
</evidence>
<comment type="subcellular location">
    <subcellularLocation>
        <location evidence="10">Cell membrane</location>
        <topology evidence="10">Peripheral membrane protein</topology>
        <orientation evidence="10">Cytoplasmic side</orientation>
    </subcellularLocation>
</comment>
<dbReference type="NCBIfam" id="TIGR02673">
    <property type="entry name" value="FtsE"/>
    <property type="match status" value="1"/>
</dbReference>
<comment type="function">
    <text evidence="10">Part of the ABC transporter FtsEX involved in cellular division.</text>
</comment>
<keyword evidence="3" id="KW-0813">Transport</keyword>